<dbReference type="AlphaFoldDB" id="A0A8H4NJD8"/>
<dbReference type="Proteomes" id="UP000536711">
    <property type="component" value="Unassembled WGS sequence"/>
</dbReference>
<evidence type="ECO:0000313" key="1">
    <source>
        <dbReference type="EMBL" id="KAF4440189.1"/>
    </source>
</evidence>
<dbReference type="GO" id="GO:0005829">
    <property type="term" value="C:cytosol"/>
    <property type="evidence" value="ECO:0007669"/>
    <property type="project" value="TreeGrafter"/>
</dbReference>
<dbReference type="GO" id="GO:0019239">
    <property type="term" value="F:deaminase activity"/>
    <property type="evidence" value="ECO:0007669"/>
    <property type="project" value="TreeGrafter"/>
</dbReference>
<dbReference type="GO" id="GO:0005739">
    <property type="term" value="C:mitochondrion"/>
    <property type="evidence" value="ECO:0007669"/>
    <property type="project" value="TreeGrafter"/>
</dbReference>
<accession>A0A8H4NJD8</accession>
<dbReference type="Gene3D" id="3.30.1330.40">
    <property type="entry name" value="RutC-like"/>
    <property type="match status" value="1"/>
</dbReference>
<dbReference type="OrthoDB" id="309640at2759"/>
<dbReference type="EMBL" id="JAADJF010000080">
    <property type="protein sequence ID" value="KAF4440189.1"/>
    <property type="molecule type" value="Genomic_DNA"/>
</dbReference>
<gene>
    <name evidence="1" type="ORF">FACUT_3712</name>
</gene>
<proteinExistence type="predicted"/>
<dbReference type="InterPro" id="IPR035959">
    <property type="entry name" value="RutC-like_sf"/>
</dbReference>
<protein>
    <submittedName>
        <fullName evidence="1">L-PSP endoribonuclease family</fullName>
    </submittedName>
</protein>
<dbReference type="PANTHER" id="PTHR11803:SF39">
    <property type="entry name" value="2-IMINOBUTANOATE_2-IMINOPROPANOATE DEAMINASE"/>
    <property type="match status" value="1"/>
</dbReference>
<dbReference type="SUPFAM" id="SSF55298">
    <property type="entry name" value="YjgF-like"/>
    <property type="match status" value="1"/>
</dbReference>
<sequence>MSHLTYYNYEGVGKTNNKEYSYSQAVRVGNTIKCSGQGGWDSEGNIDKEDLKGQIDLAFRNVEKNLKDAGARGWADVHSVRSYHISLSGSFDLMVEQFRKWMPDHQPTWTCVGVTELGIPDLGSISYFESSLINPTVEPDPSLYRYGMNRADLDLLSNAAKAALTEEDFAARQISSDMKRFWYQQSQNAEETLEDHDT</sequence>
<dbReference type="Pfam" id="PF01042">
    <property type="entry name" value="Ribonuc_L-PSP"/>
    <property type="match status" value="1"/>
</dbReference>
<dbReference type="InterPro" id="IPR006175">
    <property type="entry name" value="YjgF/YER057c/UK114"/>
</dbReference>
<organism evidence="1 2">
    <name type="scientific">Fusarium acutatum</name>
    <dbReference type="NCBI Taxonomy" id="78861"/>
    <lineage>
        <taxon>Eukaryota</taxon>
        <taxon>Fungi</taxon>
        <taxon>Dikarya</taxon>
        <taxon>Ascomycota</taxon>
        <taxon>Pezizomycotina</taxon>
        <taxon>Sordariomycetes</taxon>
        <taxon>Hypocreomycetidae</taxon>
        <taxon>Hypocreales</taxon>
        <taxon>Nectriaceae</taxon>
        <taxon>Fusarium</taxon>
        <taxon>Fusarium fujikuroi species complex</taxon>
    </lineage>
</organism>
<name>A0A8H4NJD8_9HYPO</name>
<dbReference type="CDD" id="cd06152">
    <property type="entry name" value="YjgF_YER057c_UK114_like_4"/>
    <property type="match status" value="1"/>
</dbReference>
<keyword evidence="2" id="KW-1185">Reference proteome</keyword>
<reference evidence="1 2" key="1">
    <citation type="submission" date="2020-01" db="EMBL/GenBank/DDBJ databases">
        <title>Identification and distribution of gene clusters putatively required for synthesis of sphingolipid metabolism inhibitors in phylogenetically diverse species of the filamentous fungus Fusarium.</title>
        <authorList>
            <person name="Kim H.-S."/>
            <person name="Busman M."/>
            <person name="Brown D.W."/>
            <person name="Divon H."/>
            <person name="Uhlig S."/>
            <person name="Proctor R.H."/>
        </authorList>
    </citation>
    <scope>NUCLEOTIDE SEQUENCE [LARGE SCALE GENOMIC DNA]</scope>
    <source>
        <strain evidence="1 2">NRRL 13308</strain>
    </source>
</reference>
<evidence type="ECO:0000313" key="2">
    <source>
        <dbReference type="Proteomes" id="UP000536711"/>
    </source>
</evidence>
<dbReference type="PANTHER" id="PTHR11803">
    <property type="entry name" value="2-IMINOBUTANOATE/2-IMINOPROPANOATE DEAMINASE RIDA"/>
    <property type="match status" value="1"/>
</dbReference>
<comment type="caution">
    <text evidence="1">The sequence shown here is derived from an EMBL/GenBank/DDBJ whole genome shotgun (WGS) entry which is preliminary data.</text>
</comment>